<accession>A0ACC1QJV6</accession>
<reference evidence="1" key="1">
    <citation type="submission" date="2022-07" db="EMBL/GenBank/DDBJ databases">
        <title>Genome Sequence of Lecanicillium saksenae.</title>
        <authorList>
            <person name="Buettner E."/>
        </authorList>
    </citation>
    <scope>NUCLEOTIDE SEQUENCE</scope>
    <source>
        <strain evidence="1">VT-O1</strain>
    </source>
</reference>
<dbReference type="Proteomes" id="UP001148737">
    <property type="component" value="Unassembled WGS sequence"/>
</dbReference>
<protein>
    <submittedName>
        <fullName evidence="1">Uncharacterized protein</fullName>
    </submittedName>
</protein>
<keyword evidence="2" id="KW-1185">Reference proteome</keyword>
<organism evidence="1 2">
    <name type="scientific">Lecanicillium saksenae</name>
    <dbReference type="NCBI Taxonomy" id="468837"/>
    <lineage>
        <taxon>Eukaryota</taxon>
        <taxon>Fungi</taxon>
        <taxon>Dikarya</taxon>
        <taxon>Ascomycota</taxon>
        <taxon>Pezizomycotina</taxon>
        <taxon>Sordariomycetes</taxon>
        <taxon>Hypocreomycetidae</taxon>
        <taxon>Hypocreales</taxon>
        <taxon>Cordycipitaceae</taxon>
        <taxon>Lecanicillium</taxon>
    </lineage>
</organism>
<evidence type="ECO:0000313" key="1">
    <source>
        <dbReference type="EMBL" id="KAJ3480315.1"/>
    </source>
</evidence>
<gene>
    <name evidence="1" type="ORF">NLG97_g8098</name>
</gene>
<comment type="caution">
    <text evidence="1">The sequence shown here is derived from an EMBL/GenBank/DDBJ whole genome shotgun (WGS) entry which is preliminary data.</text>
</comment>
<dbReference type="EMBL" id="JANAKD010001356">
    <property type="protein sequence ID" value="KAJ3480315.1"/>
    <property type="molecule type" value="Genomic_DNA"/>
</dbReference>
<sequence>MGRQQGKMKSFTKSFSWKMPIIKVNSIPVARDDNDDDDDQKDQERTPLAQGPPQSLAPSASKASSITVVEKDVYNVEPIVHTHGWKPETMRSPVLVSLALASTQILPQSGSDSRKSDRKAVHLRGKLPGQTISEL</sequence>
<proteinExistence type="predicted"/>
<evidence type="ECO:0000313" key="2">
    <source>
        <dbReference type="Proteomes" id="UP001148737"/>
    </source>
</evidence>
<name>A0ACC1QJV6_9HYPO</name>